<reference evidence="3" key="2">
    <citation type="submission" date="2020-09" db="EMBL/GenBank/DDBJ databases">
        <authorList>
            <person name="Sun Q."/>
            <person name="Kim S."/>
        </authorList>
    </citation>
    <scope>NUCLEOTIDE SEQUENCE</scope>
    <source>
        <strain evidence="3">KCTC 32437</strain>
    </source>
</reference>
<dbReference type="Gene3D" id="1.10.238.10">
    <property type="entry name" value="EF-hand"/>
    <property type="match status" value="1"/>
</dbReference>
<dbReference type="PROSITE" id="PS00018">
    <property type="entry name" value="EF_HAND_1"/>
    <property type="match status" value="1"/>
</dbReference>
<comment type="caution">
    <text evidence="3">The sequence shown here is derived from an EMBL/GenBank/DDBJ whole genome shotgun (WGS) entry which is preliminary data.</text>
</comment>
<feature type="signal peptide" evidence="2">
    <location>
        <begin position="1"/>
        <end position="20"/>
    </location>
</feature>
<feature type="compositionally biased region" description="Acidic residues" evidence="1">
    <location>
        <begin position="97"/>
        <end position="114"/>
    </location>
</feature>
<proteinExistence type="predicted"/>
<feature type="chain" id="PRO_5037277498" description="EF-hand domain-containing protein" evidence="2">
    <location>
        <begin position="21"/>
        <end position="128"/>
    </location>
</feature>
<feature type="region of interest" description="Disordered" evidence="1">
    <location>
        <begin position="70"/>
        <end position="128"/>
    </location>
</feature>
<evidence type="ECO:0008006" key="5">
    <source>
        <dbReference type="Google" id="ProtNLM"/>
    </source>
</evidence>
<organism evidence="3 4">
    <name type="scientific">Devosia pacifica</name>
    <dbReference type="NCBI Taxonomy" id="1335967"/>
    <lineage>
        <taxon>Bacteria</taxon>
        <taxon>Pseudomonadati</taxon>
        <taxon>Pseudomonadota</taxon>
        <taxon>Alphaproteobacteria</taxon>
        <taxon>Hyphomicrobiales</taxon>
        <taxon>Devosiaceae</taxon>
        <taxon>Devosia</taxon>
    </lineage>
</organism>
<dbReference type="Proteomes" id="UP000646579">
    <property type="component" value="Unassembled WGS sequence"/>
</dbReference>
<dbReference type="EMBL" id="BMZE01000002">
    <property type="protein sequence ID" value="GHA24601.1"/>
    <property type="molecule type" value="Genomic_DNA"/>
</dbReference>
<dbReference type="InterPro" id="IPR018247">
    <property type="entry name" value="EF_Hand_1_Ca_BS"/>
</dbReference>
<dbReference type="InterPro" id="IPR011992">
    <property type="entry name" value="EF-hand-dom_pair"/>
</dbReference>
<protein>
    <recommendedName>
        <fullName evidence="5">EF-hand domain-containing protein</fullName>
    </recommendedName>
</protein>
<accession>A0A918VS86</accession>
<dbReference type="RefSeq" id="WP_189425572.1">
    <property type="nucleotide sequence ID" value="NZ_BMZE01000002.1"/>
</dbReference>
<keyword evidence="2" id="KW-0732">Signal</keyword>
<evidence type="ECO:0000256" key="1">
    <source>
        <dbReference type="SAM" id="MobiDB-lite"/>
    </source>
</evidence>
<keyword evidence="4" id="KW-1185">Reference proteome</keyword>
<sequence length="128" mass="13064">MKVFTVAVAAMGLTVTGAMAQAAPSFADLDADASGELSYDEMIVGWPEYTQEDFDAADADVSGGISETELTAITGAQESGTGAGLDAETDAVIGVDTGDEEQEGETAGYDEDPDPSIAPESLSEDDDD</sequence>
<dbReference type="SUPFAM" id="SSF47473">
    <property type="entry name" value="EF-hand"/>
    <property type="match status" value="1"/>
</dbReference>
<feature type="compositionally biased region" description="Polar residues" evidence="1">
    <location>
        <begin position="70"/>
        <end position="80"/>
    </location>
</feature>
<reference evidence="3" key="1">
    <citation type="journal article" date="2014" name="Int. J. Syst. Evol. Microbiol.">
        <title>Complete genome sequence of Corynebacterium casei LMG S-19264T (=DSM 44701T), isolated from a smear-ripened cheese.</title>
        <authorList>
            <consortium name="US DOE Joint Genome Institute (JGI-PGF)"/>
            <person name="Walter F."/>
            <person name="Albersmeier A."/>
            <person name="Kalinowski J."/>
            <person name="Ruckert C."/>
        </authorList>
    </citation>
    <scope>NUCLEOTIDE SEQUENCE</scope>
    <source>
        <strain evidence="3">KCTC 32437</strain>
    </source>
</reference>
<dbReference type="AlphaFoldDB" id="A0A918VS86"/>
<evidence type="ECO:0000313" key="3">
    <source>
        <dbReference type="EMBL" id="GHA24601.1"/>
    </source>
</evidence>
<evidence type="ECO:0000313" key="4">
    <source>
        <dbReference type="Proteomes" id="UP000646579"/>
    </source>
</evidence>
<evidence type="ECO:0000256" key="2">
    <source>
        <dbReference type="SAM" id="SignalP"/>
    </source>
</evidence>
<gene>
    <name evidence="3" type="ORF">GCM10007989_20330</name>
</gene>
<name>A0A918VS86_9HYPH</name>